<dbReference type="Gene3D" id="3.40.50.300">
    <property type="entry name" value="P-loop containing nucleotide triphosphate hydrolases"/>
    <property type="match status" value="1"/>
</dbReference>
<proteinExistence type="inferred from homology"/>
<feature type="region of interest" description="Domain IV, binds dsDNA" evidence="8">
    <location>
        <begin position="514"/>
        <end position="633"/>
    </location>
</feature>
<dbReference type="CDD" id="cd00009">
    <property type="entry name" value="AAA"/>
    <property type="match status" value="1"/>
</dbReference>
<evidence type="ECO:0000256" key="11">
    <source>
        <dbReference type="RuleBase" id="RU004227"/>
    </source>
</evidence>
<feature type="region of interest" description="Domain I, interacts with DnaA modulators" evidence="8">
    <location>
        <begin position="1"/>
        <end position="195"/>
    </location>
</feature>
<comment type="domain">
    <text evidence="8">Domain I is involved in oligomerization and binding regulators, domain II is flexibile and of varying length in different bacteria, domain III forms the AAA+ region, while domain IV binds dsDNA.</text>
</comment>
<feature type="compositionally biased region" description="Pro residues" evidence="12">
    <location>
        <begin position="185"/>
        <end position="196"/>
    </location>
</feature>
<keyword evidence="6 8" id="KW-0446">Lipid-binding</keyword>
<dbReference type="HAMAP" id="MF_00377">
    <property type="entry name" value="DnaA_bact"/>
    <property type="match status" value="1"/>
</dbReference>
<feature type="region of interest" description="Disordered" evidence="12">
    <location>
        <begin position="181"/>
        <end position="288"/>
    </location>
</feature>
<evidence type="ECO:0000256" key="3">
    <source>
        <dbReference type="ARBA" id="ARBA00022705"/>
    </source>
</evidence>
<name>A0ABQ1ITM6_9PROT</name>
<dbReference type="PRINTS" id="PR00051">
    <property type="entry name" value="DNAA"/>
</dbReference>
<keyword evidence="3 8" id="KW-0235">DNA replication</keyword>
<dbReference type="SMART" id="SM00760">
    <property type="entry name" value="Bac_DnaA_C"/>
    <property type="match status" value="1"/>
</dbReference>
<feature type="binding site" evidence="8">
    <location>
        <position position="341"/>
    </location>
    <ligand>
        <name>ATP</name>
        <dbReference type="ChEBI" id="CHEBI:30616"/>
    </ligand>
</feature>
<comment type="function">
    <text evidence="8 10">Plays an essential role in the initiation and regulation of chromosomal replication. ATP-DnaA binds to the origin of replication (oriC) to initiate formation of the DNA replication initiation complex once per cell cycle. Binds the DnaA box (a 9 base pair repeat at the origin) and separates the double-stranded (ds)DNA. Forms a right-handed helical filament on oriC DNA; dsDNA binds to the exterior of the filament while single-stranded (ss)DNA is stabiized in the filament's interior. The ATP-DnaA-oriC complex binds and stabilizes one strand of the AT-rich DNA unwinding element (DUE), permitting loading of DNA polymerase. After initiation quickly degrades to an ADP-DnaA complex that is not apt for DNA replication. Binds acidic phospholipids.</text>
</comment>
<keyword evidence="16" id="KW-1185">Reference proteome</keyword>
<feature type="region of interest" description="Disordered" evidence="12">
    <location>
        <begin position="133"/>
        <end position="153"/>
    </location>
</feature>
<dbReference type="Pfam" id="PF00308">
    <property type="entry name" value="Bac_DnaA"/>
    <property type="match status" value="1"/>
</dbReference>
<dbReference type="PROSITE" id="PS01008">
    <property type="entry name" value="DNAA"/>
    <property type="match status" value="1"/>
</dbReference>
<sequence>MPFVRMKPGDPRQLRLPLPMTPVSDPADFAEYEAQWGRVRDALRSEFGDAAFYSWLKPLSLAAVTEGRVTIAVPTRFMRDWVVSHYADRIRVLWSWENPAVRRVDISVAGAWGAADPASAKAAAAARAAGAKAADDDAVAPVVPPAANGPRSGGAAIYNGEGYNGEGRGGISGGYVTGGYGGGAPLPPRSSKPSPVPAGQSRAGGGPANQPGSHQPPGHQPGSHQSGGHQSGGHQSTGHNASGRGPSGHDGTGSGPVAYGAGRNGRSGAQAAPMSEAEADAEASHRAAERIDQWSAGLDPRFTFDNFVCGKPNELAHAAALRVAESETVQFNPLFLYGGVGLGKTHLMHAIAWHIRGRNPRRKVVYMSAEKFMYEFIRALRYKDTMAFKEQFRSVDVLMIDDVQFISGKDSTQEEFFHTFNALVDQNRQIVVSGDRSPSDLDGMEERLRSRLGWGMVADIHPTTYELRLGILQQKADQLGAVVPGKVLEFLAHKIASNVRELEGALNRVVAHATLVGRAITLETTQEVLQDLLRANERRLTIEDIQKRVAEHFNIRVSDMHSARRSRAIARPRQVAMYLAKQLTQSSLPEIGRKFGGRDHTTVMHAVKKVEELGSQDSSFADDIELLRRMLES</sequence>
<keyword evidence="7 8" id="KW-0238">DNA-binding</keyword>
<evidence type="ECO:0000256" key="8">
    <source>
        <dbReference type="HAMAP-Rule" id="MF_00377"/>
    </source>
</evidence>
<dbReference type="Pfam" id="PF08299">
    <property type="entry name" value="Bac_DnaA_C"/>
    <property type="match status" value="1"/>
</dbReference>
<feature type="compositionally biased region" description="Low complexity" evidence="12">
    <location>
        <begin position="210"/>
        <end position="239"/>
    </location>
</feature>
<dbReference type="InterPro" id="IPR010921">
    <property type="entry name" value="Trp_repressor/repl_initiator"/>
</dbReference>
<dbReference type="CDD" id="cd06571">
    <property type="entry name" value="Bac_DnaA_C"/>
    <property type="match status" value="1"/>
</dbReference>
<dbReference type="Proteomes" id="UP000603352">
    <property type="component" value="Unassembled WGS sequence"/>
</dbReference>
<dbReference type="SUPFAM" id="SSF52540">
    <property type="entry name" value="P-loop containing nucleoside triphosphate hydrolases"/>
    <property type="match status" value="1"/>
</dbReference>
<evidence type="ECO:0000256" key="9">
    <source>
        <dbReference type="NCBIfam" id="TIGR00362"/>
    </source>
</evidence>
<comment type="subunit">
    <text evidence="8">Oligomerizes as a right-handed, spiral filament on DNA at oriC.</text>
</comment>
<dbReference type="InterPro" id="IPR024633">
    <property type="entry name" value="DnaA_N_dom"/>
</dbReference>
<gene>
    <name evidence="8" type="primary">dnaA</name>
    <name evidence="15" type="ORF">GCM10011505_36490</name>
</gene>
<dbReference type="EMBL" id="BMDZ01000050">
    <property type="protein sequence ID" value="GGB52167.1"/>
    <property type="molecule type" value="Genomic_DNA"/>
</dbReference>
<evidence type="ECO:0000256" key="12">
    <source>
        <dbReference type="SAM" id="MobiDB-lite"/>
    </source>
</evidence>
<dbReference type="NCBIfam" id="TIGR00362">
    <property type="entry name" value="DnaA"/>
    <property type="match status" value="1"/>
</dbReference>
<accession>A0ABQ1ITM6</accession>
<feature type="region of interest" description="Domain III, AAA+ region" evidence="8">
    <location>
        <begin position="297"/>
        <end position="513"/>
    </location>
</feature>
<evidence type="ECO:0000256" key="7">
    <source>
        <dbReference type="ARBA" id="ARBA00023125"/>
    </source>
</evidence>
<dbReference type="InterPro" id="IPR001957">
    <property type="entry name" value="Chromosome_initiator_DnaA"/>
</dbReference>
<keyword evidence="4 8" id="KW-0547">Nucleotide-binding</keyword>
<feature type="compositionally biased region" description="Low complexity" evidence="12">
    <location>
        <begin position="139"/>
        <end position="149"/>
    </location>
</feature>
<keyword evidence="2 8" id="KW-0963">Cytoplasm</keyword>
<dbReference type="InterPro" id="IPR020591">
    <property type="entry name" value="Chromosome_initiator_DnaA-like"/>
</dbReference>
<feature type="binding site" evidence="8">
    <location>
        <position position="345"/>
    </location>
    <ligand>
        <name>ATP</name>
        <dbReference type="ChEBI" id="CHEBI:30616"/>
    </ligand>
</feature>
<evidence type="ECO:0000256" key="2">
    <source>
        <dbReference type="ARBA" id="ARBA00022490"/>
    </source>
</evidence>
<dbReference type="PANTHER" id="PTHR30050">
    <property type="entry name" value="CHROMOSOMAL REPLICATION INITIATOR PROTEIN DNAA"/>
    <property type="match status" value="1"/>
</dbReference>
<evidence type="ECO:0000256" key="10">
    <source>
        <dbReference type="RuleBase" id="RU000577"/>
    </source>
</evidence>
<evidence type="ECO:0000256" key="1">
    <source>
        <dbReference type="ARBA" id="ARBA00006583"/>
    </source>
</evidence>
<comment type="subcellular location">
    <subcellularLocation>
        <location evidence="8">Cytoplasm</location>
    </subcellularLocation>
</comment>
<evidence type="ECO:0000259" key="13">
    <source>
        <dbReference type="SMART" id="SM00382"/>
    </source>
</evidence>
<dbReference type="InterPro" id="IPR013317">
    <property type="entry name" value="DnaA_dom"/>
</dbReference>
<evidence type="ECO:0000256" key="5">
    <source>
        <dbReference type="ARBA" id="ARBA00022840"/>
    </source>
</evidence>
<dbReference type="InterPro" id="IPR018312">
    <property type="entry name" value="Chromosome_initiator_DnaA_CS"/>
</dbReference>
<dbReference type="Gene3D" id="1.10.8.60">
    <property type="match status" value="1"/>
</dbReference>
<evidence type="ECO:0000256" key="6">
    <source>
        <dbReference type="ARBA" id="ARBA00023121"/>
    </source>
</evidence>
<comment type="similarity">
    <text evidence="1 8 11">Belongs to the DnaA family.</text>
</comment>
<reference evidence="16" key="1">
    <citation type="journal article" date="2019" name="Int. J. Syst. Evol. Microbiol.">
        <title>The Global Catalogue of Microorganisms (GCM) 10K type strain sequencing project: providing services to taxonomists for standard genome sequencing and annotation.</title>
        <authorList>
            <consortium name="The Broad Institute Genomics Platform"/>
            <consortium name="The Broad Institute Genome Sequencing Center for Infectious Disease"/>
            <person name="Wu L."/>
            <person name="Ma J."/>
        </authorList>
    </citation>
    <scope>NUCLEOTIDE SEQUENCE [LARGE SCALE GENOMIC DNA]</scope>
    <source>
        <strain evidence="16">CGMCC 1.10188</strain>
    </source>
</reference>
<dbReference type="InterPro" id="IPR038454">
    <property type="entry name" value="DnaA_N_sf"/>
</dbReference>
<feature type="binding site" evidence="8">
    <location>
        <position position="344"/>
    </location>
    <ligand>
        <name>ATP</name>
        <dbReference type="ChEBI" id="CHEBI:30616"/>
    </ligand>
</feature>
<dbReference type="SMART" id="SM00382">
    <property type="entry name" value="AAA"/>
    <property type="match status" value="1"/>
</dbReference>
<dbReference type="InterPro" id="IPR003593">
    <property type="entry name" value="AAA+_ATPase"/>
</dbReference>
<protein>
    <recommendedName>
        <fullName evidence="8 9">Chromosomal replication initiator protein DnaA</fullName>
    </recommendedName>
</protein>
<evidence type="ECO:0000313" key="16">
    <source>
        <dbReference type="Proteomes" id="UP000603352"/>
    </source>
</evidence>
<feature type="domain" description="AAA+ ATPase" evidence="13">
    <location>
        <begin position="330"/>
        <end position="461"/>
    </location>
</feature>
<evidence type="ECO:0000313" key="15">
    <source>
        <dbReference type="EMBL" id="GGB52167.1"/>
    </source>
</evidence>
<feature type="compositionally biased region" description="Gly residues" evidence="12">
    <location>
        <begin position="245"/>
        <end position="254"/>
    </location>
</feature>
<keyword evidence="5 8" id="KW-0067">ATP-binding</keyword>
<dbReference type="SUPFAM" id="SSF48295">
    <property type="entry name" value="TrpR-like"/>
    <property type="match status" value="1"/>
</dbReference>
<feature type="domain" description="Chromosomal replication initiator DnaA C-terminal" evidence="14">
    <location>
        <begin position="541"/>
        <end position="610"/>
    </location>
</feature>
<feature type="binding site" evidence="8">
    <location>
        <position position="343"/>
    </location>
    <ligand>
        <name>ATP</name>
        <dbReference type="ChEBI" id="CHEBI:30616"/>
    </ligand>
</feature>
<dbReference type="InterPro" id="IPR027417">
    <property type="entry name" value="P-loop_NTPase"/>
</dbReference>
<evidence type="ECO:0000256" key="4">
    <source>
        <dbReference type="ARBA" id="ARBA00022741"/>
    </source>
</evidence>
<dbReference type="Pfam" id="PF11638">
    <property type="entry name" value="DnaA_N"/>
    <property type="match status" value="1"/>
</dbReference>
<dbReference type="PANTHER" id="PTHR30050:SF2">
    <property type="entry name" value="CHROMOSOMAL REPLICATION INITIATOR PROTEIN DNAA"/>
    <property type="match status" value="1"/>
</dbReference>
<comment type="caution">
    <text evidence="15">The sequence shown here is derived from an EMBL/GenBank/DDBJ whole genome shotgun (WGS) entry which is preliminary data.</text>
</comment>
<comment type="caution">
    <text evidence="8">Lacks conserved residue(s) required for the propagation of feature annotation.</text>
</comment>
<dbReference type="Gene3D" id="3.30.300.180">
    <property type="match status" value="1"/>
</dbReference>
<evidence type="ECO:0000259" key="14">
    <source>
        <dbReference type="SMART" id="SM00760"/>
    </source>
</evidence>
<dbReference type="InterPro" id="IPR013159">
    <property type="entry name" value="DnaA_C"/>
</dbReference>
<dbReference type="Gene3D" id="1.10.1750.10">
    <property type="match status" value="1"/>
</dbReference>
<organism evidence="15 16">
    <name type="scientific">Tistrella bauzanensis</name>
    <dbReference type="NCBI Taxonomy" id="657419"/>
    <lineage>
        <taxon>Bacteria</taxon>
        <taxon>Pseudomonadati</taxon>
        <taxon>Pseudomonadota</taxon>
        <taxon>Alphaproteobacteria</taxon>
        <taxon>Geminicoccales</taxon>
        <taxon>Geminicoccaceae</taxon>
        <taxon>Tistrella</taxon>
    </lineage>
</organism>